<dbReference type="STRING" id="157910.SAMN05445850_8411"/>
<evidence type="ECO:0000313" key="1">
    <source>
        <dbReference type="EMBL" id="SDR62758.1"/>
    </source>
</evidence>
<dbReference type="RefSeq" id="WP_090812776.1">
    <property type="nucleotide sequence ID" value="NZ_FNKX01000005.1"/>
</dbReference>
<proteinExistence type="predicted"/>
<protein>
    <recommendedName>
        <fullName evidence="3">TnsA endonuclease N terminal</fullName>
    </recommendedName>
</protein>
<dbReference type="AlphaFoldDB" id="A0A1H1KKA7"/>
<gene>
    <name evidence="1" type="ORF">SAMN05445850_8411</name>
</gene>
<name>A0A1H1KKA7_9BURK</name>
<keyword evidence="2" id="KW-1185">Reference proteome</keyword>
<accession>A0A1H1KKA7</accession>
<reference evidence="2" key="1">
    <citation type="submission" date="2016-10" db="EMBL/GenBank/DDBJ databases">
        <authorList>
            <person name="Varghese N."/>
            <person name="Submissions S."/>
        </authorList>
    </citation>
    <scope>NUCLEOTIDE SEQUENCE [LARGE SCALE GENOMIC DNA]</scope>
    <source>
        <strain evidence="2">DUS833</strain>
    </source>
</reference>
<evidence type="ECO:0008006" key="3">
    <source>
        <dbReference type="Google" id="ProtNLM"/>
    </source>
</evidence>
<sequence length="213" mass="23990">MIEPRFVRAVNSTRPYGAHRYDVFGPKVGRPLTLFGRCALDLWIRLESDAHVFAYCERPLSIPGTNPARTVDFWVRTPDEEKLCVVLRPSESTAAARGDSLFPAFEKWSRASSMQLDLIHPQHLDDPPVLRDNRMTMLQHLAGTHSIPVGALIRGVQDQLHHGLTLAELERRLAPIDPMLVRSAVFRLVLRGEMRCPALGLEPLGPHTRLELP</sequence>
<organism evidence="1 2">
    <name type="scientific">Paraburkholderia tuberum</name>
    <dbReference type="NCBI Taxonomy" id="157910"/>
    <lineage>
        <taxon>Bacteria</taxon>
        <taxon>Pseudomonadati</taxon>
        <taxon>Pseudomonadota</taxon>
        <taxon>Betaproteobacteria</taxon>
        <taxon>Burkholderiales</taxon>
        <taxon>Burkholderiaceae</taxon>
        <taxon>Paraburkholderia</taxon>
    </lineage>
</organism>
<evidence type="ECO:0000313" key="2">
    <source>
        <dbReference type="Proteomes" id="UP000199365"/>
    </source>
</evidence>
<dbReference type="EMBL" id="FNKX01000005">
    <property type="protein sequence ID" value="SDR62758.1"/>
    <property type="molecule type" value="Genomic_DNA"/>
</dbReference>
<dbReference type="Proteomes" id="UP000199365">
    <property type="component" value="Unassembled WGS sequence"/>
</dbReference>